<dbReference type="GO" id="GO:0060963">
    <property type="term" value="P:positive regulation of ribosomal protein gene transcription by RNA polymerase II"/>
    <property type="evidence" value="ECO:0007669"/>
    <property type="project" value="TreeGrafter"/>
</dbReference>
<dbReference type="PANTHER" id="PTHR37784:SF1">
    <property type="entry name" value="GLYCOLYTIC GENES TRANSCRIPTIONAL ACTIVATOR GCR1"/>
    <property type="match status" value="1"/>
</dbReference>
<dbReference type="PANTHER" id="PTHR37784">
    <property type="entry name" value="PROTEIN MSN1"/>
    <property type="match status" value="1"/>
</dbReference>
<dbReference type="InterPro" id="IPR022210">
    <property type="entry name" value="TF_GCR1-like"/>
</dbReference>
<dbReference type="InterPro" id="IPR052146">
    <property type="entry name" value="HOT1"/>
</dbReference>
<accession>A0A1G4KFJ4</accession>
<evidence type="ECO:0000256" key="1">
    <source>
        <dbReference type="SAM" id="MobiDB-lite"/>
    </source>
</evidence>
<feature type="compositionally biased region" description="Polar residues" evidence="1">
    <location>
        <begin position="518"/>
        <end position="539"/>
    </location>
</feature>
<gene>
    <name evidence="4" type="ORF">LAME_0H07778G</name>
</gene>
<feature type="domain" description="Transcription activator GCR1-like" evidence="2">
    <location>
        <begin position="557"/>
        <end position="630"/>
    </location>
</feature>
<dbReference type="Gene3D" id="1.10.443.20">
    <property type="entry name" value="Centromere DNA-binding protein complex CBF3 subunit, domain 2"/>
    <property type="match status" value="1"/>
</dbReference>
<evidence type="ECO:0000259" key="2">
    <source>
        <dbReference type="Pfam" id="PF12550"/>
    </source>
</evidence>
<organism evidence="4 5">
    <name type="scientific">Lachancea meyersii CBS 8951</name>
    <dbReference type="NCBI Taxonomy" id="1266667"/>
    <lineage>
        <taxon>Eukaryota</taxon>
        <taxon>Fungi</taxon>
        <taxon>Dikarya</taxon>
        <taxon>Ascomycota</taxon>
        <taxon>Saccharomycotina</taxon>
        <taxon>Saccharomycetes</taxon>
        <taxon>Saccharomycetales</taxon>
        <taxon>Saccharomycetaceae</taxon>
        <taxon>Lachancea</taxon>
    </lineage>
</organism>
<dbReference type="InterPro" id="IPR038279">
    <property type="entry name" value="Ndc10_dom2_sf"/>
</dbReference>
<feature type="compositionally biased region" description="Low complexity" evidence="1">
    <location>
        <begin position="24"/>
        <end position="46"/>
    </location>
</feature>
<dbReference type="Pfam" id="PF12550">
    <property type="entry name" value="GCR1_C"/>
    <property type="match status" value="1"/>
</dbReference>
<feature type="region of interest" description="Disordered" evidence="1">
    <location>
        <begin position="1"/>
        <end position="46"/>
    </location>
</feature>
<protein>
    <submittedName>
        <fullName evidence="4">LAME_0H07778g1_1</fullName>
    </submittedName>
</protein>
<dbReference type="Proteomes" id="UP000191144">
    <property type="component" value="Chromosome H"/>
</dbReference>
<dbReference type="InterPro" id="IPR031872">
    <property type="entry name" value="NDC10_II"/>
</dbReference>
<reference evidence="5" key="1">
    <citation type="submission" date="2016-03" db="EMBL/GenBank/DDBJ databases">
        <authorList>
            <person name="Devillers Hugo."/>
        </authorList>
    </citation>
    <scope>NUCLEOTIDE SEQUENCE [LARGE SCALE GENOMIC DNA]</scope>
</reference>
<evidence type="ECO:0000259" key="3">
    <source>
        <dbReference type="Pfam" id="PF16787"/>
    </source>
</evidence>
<sequence length="702" mass="78986">MNTSSSRPRSHANSPQTGAGAGAGARKQQTPSPRSSTSSQISEPGKLLSNGKSSLLPQLFTCPQLDINVAMNYVLQRFFEMQDAQLAPSLRALDLVVEQTYAESLTLRQLNDSFSNKQYRYFNTVSRNKQISNCPVFCVAVYAASRWGGHPQGLPIRFEDFHNMPLLADTSSFEALAASRAAGVSPSPEQEPEPANGALAGAQGRILRVMEPPEELRSEIFPWLDQLQQDLETKDRTNYNLHSLCELFEYLARVLVQDLAYLSCTNELPHLLSNVLGYVPRLEGNFTFKQFRNEMHRMINSSQSKTSDWNDQVLSKVEEGYIDISRRFALHNQFLQEELKSLRHELGSVKQLLSEVLNTQRLLVSGNAQNGAAFPASLSVTGRGSGSADKNGLSSSFFNNVVGTGEEQAQTTPSLAPINMFHSLSGSGVVETQKRKLPLPNQAGFSPTPIESPFKRFRFDDLKAGPPTHQQLLQQQQLQQQLQQQAQPNTMNATLDSMMSRNAVSPRLGISALTSAPMSSQLSPRYGNSNLSSQLLTKRTPSSTSPNGNSSQEVFKYKLSRENKTIWDLYNEWYVGLNGEPSIKSLIDTYGWRRWKVGEDSHFFPTRRIIIDYIEREVDRGLRTGRFLNTDRESMRKVITDDLEKFRTTNGLTLNSISMYFRNLTRKNTEICIYENFQDWSVLQIDEDEKNKYCKRQHNTGS</sequence>
<evidence type="ECO:0000313" key="4">
    <source>
        <dbReference type="EMBL" id="SCV03108.1"/>
    </source>
</evidence>
<feature type="compositionally biased region" description="Polar residues" evidence="1">
    <location>
        <begin position="1"/>
        <end position="17"/>
    </location>
</feature>
<evidence type="ECO:0000313" key="5">
    <source>
        <dbReference type="Proteomes" id="UP000191144"/>
    </source>
</evidence>
<feature type="compositionally biased region" description="Low complexity" evidence="1">
    <location>
        <begin position="540"/>
        <end position="551"/>
    </location>
</feature>
<dbReference type="GO" id="GO:0000981">
    <property type="term" value="F:DNA-binding transcription factor activity, RNA polymerase II-specific"/>
    <property type="evidence" value="ECO:0007669"/>
    <property type="project" value="TreeGrafter"/>
</dbReference>
<proteinExistence type="predicted"/>
<dbReference type="OrthoDB" id="428577at2759"/>
<feature type="region of interest" description="Disordered" evidence="1">
    <location>
        <begin position="518"/>
        <end position="551"/>
    </location>
</feature>
<dbReference type="Pfam" id="PF16787">
    <property type="entry name" value="NDC10_II"/>
    <property type="match status" value="1"/>
</dbReference>
<dbReference type="GO" id="GO:0000978">
    <property type="term" value="F:RNA polymerase II cis-regulatory region sequence-specific DNA binding"/>
    <property type="evidence" value="ECO:0007669"/>
    <property type="project" value="TreeGrafter"/>
</dbReference>
<dbReference type="EMBL" id="LT598480">
    <property type="protein sequence ID" value="SCV03108.1"/>
    <property type="molecule type" value="Genomic_DNA"/>
</dbReference>
<feature type="domain" description="Ndc10" evidence="3">
    <location>
        <begin position="206"/>
        <end position="262"/>
    </location>
</feature>
<name>A0A1G4KFJ4_9SACH</name>
<keyword evidence="5" id="KW-1185">Reference proteome</keyword>
<dbReference type="AlphaFoldDB" id="A0A1G4KFJ4"/>